<feature type="region of interest" description="Disordered" evidence="1">
    <location>
        <begin position="106"/>
        <end position="129"/>
    </location>
</feature>
<organism evidence="2 3">
    <name type="scientific">Petrolisthes cinctipes</name>
    <name type="common">Flat porcelain crab</name>
    <dbReference type="NCBI Taxonomy" id="88211"/>
    <lineage>
        <taxon>Eukaryota</taxon>
        <taxon>Metazoa</taxon>
        <taxon>Ecdysozoa</taxon>
        <taxon>Arthropoda</taxon>
        <taxon>Crustacea</taxon>
        <taxon>Multicrustacea</taxon>
        <taxon>Malacostraca</taxon>
        <taxon>Eumalacostraca</taxon>
        <taxon>Eucarida</taxon>
        <taxon>Decapoda</taxon>
        <taxon>Pleocyemata</taxon>
        <taxon>Anomura</taxon>
        <taxon>Galatheoidea</taxon>
        <taxon>Porcellanidae</taxon>
        <taxon>Petrolisthes</taxon>
    </lineage>
</organism>
<feature type="compositionally biased region" description="Pro residues" evidence="1">
    <location>
        <begin position="74"/>
        <end position="83"/>
    </location>
</feature>
<evidence type="ECO:0000313" key="3">
    <source>
        <dbReference type="Proteomes" id="UP001286313"/>
    </source>
</evidence>
<feature type="non-terminal residue" evidence="2">
    <location>
        <position position="1"/>
    </location>
</feature>
<gene>
    <name evidence="2" type="ORF">Pcinc_035682</name>
</gene>
<dbReference type="Proteomes" id="UP001286313">
    <property type="component" value="Unassembled WGS sequence"/>
</dbReference>
<dbReference type="AlphaFoldDB" id="A0AAE1EN26"/>
<feature type="region of interest" description="Disordered" evidence="1">
    <location>
        <begin position="1"/>
        <end position="89"/>
    </location>
</feature>
<feature type="compositionally biased region" description="Polar residues" evidence="1">
    <location>
        <begin position="53"/>
        <end position="62"/>
    </location>
</feature>
<feature type="compositionally biased region" description="Basic and acidic residues" evidence="1">
    <location>
        <begin position="106"/>
        <end position="122"/>
    </location>
</feature>
<feature type="compositionally biased region" description="Low complexity" evidence="1">
    <location>
        <begin position="16"/>
        <end position="27"/>
    </location>
</feature>
<proteinExistence type="predicted"/>
<dbReference type="EMBL" id="JAWQEG010005410">
    <property type="protein sequence ID" value="KAK3858104.1"/>
    <property type="molecule type" value="Genomic_DNA"/>
</dbReference>
<feature type="compositionally biased region" description="Low complexity" evidence="1">
    <location>
        <begin position="41"/>
        <end position="52"/>
    </location>
</feature>
<evidence type="ECO:0000313" key="2">
    <source>
        <dbReference type="EMBL" id="KAK3858104.1"/>
    </source>
</evidence>
<feature type="compositionally biased region" description="Basic residues" evidence="1">
    <location>
        <begin position="1"/>
        <end position="14"/>
    </location>
</feature>
<keyword evidence="3" id="KW-1185">Reference proteome</keyword>
<name>A0AAE1EN26_PETCI</name>
<reference evidence="2" key="1">
    <citation type="submission" date="2023-10" db="EMBL/GenBank/DDBJ databases">
        <title>Genome assemblies of two species of porcelain crab, Petrolisthes cinctipes and Petrolisthes manimaculis (Anomura: Porcellanidae).</title>
        <authorList>
            <person name="Angst P."/>
        </authorList>
    </citation>
    <scope>NUCLEOTIDE SEQUENCE</scope>
    <source>
        <strain evidence="2">PB745_01</strain>
        <tissue evidence="2">Gill</tissue>
    </source>
</reference>
<protein>
    <submittedName>
        <fullName evidence="2">Uncharacterized protein</fullName>
    </submittedName>
</protein>
<accession>A0AAE1EN26</accession>
<sequence>QGGHRIYRNNHNNKRSSQPSQSHPPTSIKDINNSDYDTKASTSPSQSRPPTSIQDIINNNDYYDTAQHDIITTTPPPPPPPRSRPTSIQDIINNSDYDTAQHLYQREKTHYTRPGSKERENPKWQWPVY</sequence>
<comment type="caution">
    <text evidence="2">The sequence shown here is derived from an EMBL/GenBank/DDBJ whole genome shotgun (WGS) entry which is preliminary data.</text>
</comment>
<evidence type="ECO:0000256" key="1">
    <source>
        <dbReference type="SAM" id="MobiDB-lite"/>
    </source>
</evidence>